<sequence length="271" mass="31321">MNQMDIFRAFSIWSRYNMPTANQRSLFYGLLEVWNDTRLVRSDEWLSVPNRTLETISGLSHKTCDNVKNQLQQQGILKIIPGKRNKESAKYNITFWIASEKRENEITLTSTPTVTPKLGTEVTLTSTPKLASYTEKSKEENIREEKDVVNGNSSFFDELQKYLGRGLTFPESEQARAWREEQSDEMIFKAVSIAVLNRTTSFAYIDKIIRNWNNQGITTLADLQAHEEKRERSRGKQSAFSKKAKKAVPDWATPYKEPEYSKEDIADVFKD</sequence>
<dbReference type="SUPFAM" id="SSF158499">
    <property type="entry name" value="DnaD domain-like"/>
    <property type="match status" value="1"/>
</dbReference>
<gene>
    <name evidence="4" type="ORF">AALA52_03615</name>
</gene>
<dbReference type="Proteomes" id="UP001565283">
    <property type="component" value="Unassembled WGS sequence"/>
</dbReference>
<dbReference type="NCBIfam" id="TIGR01446">
    <property type="entry name" value="DnaD_dom"/>
    <property type="match status" value="1"/>
</dbReference>
<accession>A0ABV4D3L5</accession>
<keyword evidence="5" id="KW-1185">Reference proteome</keyword>
<evidence type="ECO:0000313" key="4">
    <source>
        <dbReference type="EMBL" id="MEY8443333.1"/>
    </source>
</evidence>
<evidence type="ECO:0000259" key="3">
    <source>
        <dbReference type="Pfam" id="PF07261"/>
    </source>
</evidence>
<dbReference type="PANTHER" id="PTHR37293:SF5">
    <property type="entry name" value="DNA REPLICATION PROTEIN"/>
    <property type="match status" value="1"/>
</dbReference>
<dbReference type="InterPro" id="IPR034829">
    <property type="entry name" value="DnaD-like_sf"/>
</dbReference>
<evidence type="ECO:0000256" key="2">
    <source>
        <dbReference type="SAM" id="MobiDB-lite"/>
    </source>
</evidence>
<comment type="caution">
    <text evidence="4">The sequence shown here is derived from an EMBL/GenBank/DDBJ whole genome shotgun (WGS) entry which is preliminary data.</text>
</comment>
<dbReference type="PANTHER" id="PTHR37293">
    <property type="entry name" value="PHAGE REPLICATION PROTEIN-RELATED"/>
    <property type="match status" value="1"/>
</dbReference>
<feature type="domain" description="DnaB/C C-terminal" evidence="3">
    <location>
        <begin position="156"/>
        <end position="227"/>
    </location>
</feature>
<organism evidence="4 5">
    <name type="scientific">Lactococcus ileimucosae</name>
    <dbReference type="NCBI Taxonomy" id="2941329"/>
    <lineage>
        <taxon>Bacteria</taxon>
        <taxon>Bacillati</taxon>
        <taxon>Bacillota</taxon>
        <taxon>Bacilli</taxon>
        <taxon>Lactobacillales</taxon>
        <taxon>Streptococcaceae</taxon>
        <taxon>Lactococcus</taxon>
    </lineage>
</organism>
<feature type="region of interest" description="Disordered" evidence="2">
    <location>
        <begin position="228"/>
        <end position="249"/>
    </location>
</feature>
<dbReference type="Pfam" id="PF07261">
    <property type="entry name" value="DnaB_2"/>
    <property type="match status" value="1"/>
</dbReference>
<reference evidence="4 5" key="1">
    <citation type="submission" date="2024-03" db="EMBL/GenBank/DDBJ databases">
        <title>Mouse gut bacterial collection (mGBC) of GemPharmatech.</title>
        <authorList>
            <person name="He Y."/>
            <person name="Dong L."/>
            <person name="Wu D."/>
            <person name="Gao X."/>
            <person name="Lin Z."/>
        </authorList>
    </citation>
    <scope>NUCLEOTIDE SEQUENCE [LARGE SCALE GENOMIC DNA]</scope>
    <source>
        <strain evidence="4 5">61-15</strain>
    </source>
</reference>
<dbReference type="RefSeq" id="WP_369948045.1">
    <property type="nucleotide sequence ID" value="NZ_JBCLSH010000008.1"/>
</dbReference>
<dbReference type="EMBL" id="JBCLSH010000008">
    <property type="protein sequence ID" value="MEY8443333.1"/>
    <property type="molecule type" value="Genomic_DNA"/>
</dbReference>
<dbReference type="InterPro" id="IPR006343">
    <property type="entry name" value="DnaB/C_C"/>
</dbReference>
<dbReference type="Gene3D" id="1.10.10.630">
    <property type="entry name" value="DnaD domain-like"/>
    <property type="match status" value="1"/>
</dbReference>
<evidence type="ECO:0000313" key="5">
    <source>
        <dbReference type="Proteomes" id="UP001565283"/>
    </source>
</evidence>
<dbReference type="InterPro" id="IPR053162">
    <property type="entry name" value="DnaD"/>
</dbReference>
<name>A0ABV4D3L5_9LACT</name>
<protein>
    <submittedName>
        <fullName evidence="4">DnaD domain protein</fullName>
    </submittedName>
</protein>
<evidence type="ECO:0000256" key="1">
    <source>
        <dbReference type="ARBA" id="ARBA00093462"/>
    </source>
</evidence>
<proteinExistence type="inferred from homology"/>
<comment type="similarity">
    <text evidence="1">Belongs to the DnaB/DnaD family.</text>
</comment>